<sequence length="153" mass="17277">MKRRVLKTRNIILFITVFLSTLMIEFILVFLQGCSDGVGLAFDIDKQAFVVEQGCVCGGCLYFSGEDAADEFSVIYNKNVHAFWYDSYNPSVLEINNLPTCCNVVLRGDTLFLRRLPLRPNTSYEVYRMSGCRGTSPLTIKTGRQGRVVIAER</sequence>
<name>A0ABS6Y8F8_9BACT</name>
<gene>
    <name evidence="2" type="ORF">KZO77_12295</name>
</gene>
<feature type="transmembrane region" description="Helical" evidence="1">
    <location>
        <begin position="12"/>
        <end position="31"/>
    </location>
</feature>
<keyword evidence="3" id="KW-1185">Reference proteome</keyword>
<dbReference type="EMBL" id="JAHXCP010000033">
    <property type="protein sequence ID" value="MBW4755788.1"/>
    <property type="molecule type" value="Genomic_DNA"/>
</dbReference>
<proteinExistence type="predicted"/>
<protein>
    <submittedName>
        <fullName evidence="2">Uncharacterized protein</fullName>
    </submittedName>
</protein>
<dbReference type="Proteomes" id="UP000812077">
    <property type="component" value="Unassembled WGS sequence"/>
</dbReference>
<evidence type="ECO:0000313" key="2">
    <source>
        <dbReference type="EMBL" id="MBW4755788.1"/>
    </source>
</evidence>
<keyword evidence="1" id="KW-0472">Membrane</keyword>
<evidence type="ECO:0000313" key="3">
    <source>
        <dbReference type="Proteomes" id="UP000812077"/>
    </source>
</evidence>
<organism evidence="2 3">
    <name type="scientific">Prevotella melaninogenica</name>
    <dbReference type="NCBI Taxonomy" id="28132"/>
    <lineage>
        <taxon>Bacteria</taxon>
        <taxon>Pseudomonadati</taxon>
        <taxon>Bacteroidota</taxon>
        <taxon>Bacteroidia</taxon>
        <taxon>Bacteroidales</taxon>
        <taxon>Prevotellaceae</taxon>
        <taxon>Prevotella</taxon>
    </lineage>
</organism>
<evidence type="ECO:0000256" key="1">
    <source>
        <dbReference type="SAM" id="Phobius"/>
    </source>
</evidence>
<keyword evidence="1" id="KW-1133">Transmembrane helix</keyword>
<keyword evidence="1" id="KW-0812">Transmembrane</keyword>
<reference evidence="2 3" key="1">
    <citation type="submission" date="2021-07" db="EMBL/GenBank/DDBJ databases">
        <title>Genomic diversity and antimicrobial resistance of Prevotella spp. isolated from chronic lung disease airways.</title>
        <authorList>
            <person name="Webb K.A."/>
            <person name="Olagoke O.S."/>
            <person name="Baird T."/>
            <person name="Neill J."/>
            <person name="Pham A."/>
            <person name="Wells T.J."/>
            <person name="Ramsay K.A."/>
            <person name="Bell S.C."/>
            <person name="Sarovich D.S."/>
            <person name="Price E.P."/>
        </authorList>
    </citation>
    <scope>NUCLEOTIDE SEQUENCE [LARGE SCALE GENOMIC DNA]</scope>
    <source>
        <strain evidence="2 3">SCHI0027.S.6</strain>
    </source>
</reference>
<comment type="caution">
    <text evidence="2">The sequence shown here is derived from an EMBL/GenBank/DDBJ whole genome shotgun (WGS) entry which is preliminary data.</text>
</comment>
<accession>A0ABS6Y8F8</accession>